<protein>
    <recommendedName>
        <fullName evidence="7">Bacterioferritin-associated ferredoxin</fullName>
    </recommendedName>
</protein>
<evidence type="ECO:0000256" key="1">
    <source>
        <dbReference type="ARBA" id="ARBA00022448"/>
    </source>
</evidence>
<evidence type="ECO:0000256" key="4">
    <source>
        <dbReference type="ARBA" id="ARBA00022982"/>
    </source>
</evidence>
<evidence type="ECO:0000313" key="11">
    <source>
        <dbReference type="Proteomes" id="UP001285263"/>
    </source>
</evidence>
<dbReference type="Gene3D" id="1.10.10.1100">
    <property type="entry name" value="BFD-like [2Fe-2S]-binding domain"/>
    <property type="match status" value="1"/>
</dbReference>
<comment type="caution">
    <text evidence="10">The sequence shown here is derived from an EMBL/GenBank/DDBJ whole genome shotgun (WGS) entry which is preliminary data.</text>
</comment>
<evidence type="ECO:0000256" key="6">
    <source>
        <dbReference type="ARBA" id="ARBA00023014"/>
    </source>
</evidence>
<keyword evidence="11" id="KW-1185">Reference proteome</keyword>
<dbReference type="RefSeq" id="WP_320422092.1">
    <property type="nucleotide sequence ID" value="NZ_JAXCLA010000002.1"/>
</dbReference>
<dbReference type="PANTHER" id="PTHR37424:SF1">
    <property type="entry name" value="BACTERIOFERRITIN-ASSOCIATED FERREDOXIN"/>
    <property type="match status" value="1"/>
</dbReference>
<keyword evidence="6" id="KW-0411">Iron-sulfur</keyword>
<accession>A0ABU5DGC2</accession>
<keyword evidence="3" id="KW-0479">Metal-binding</keyword>
<dbReference type="InterPro" id="IPR052371">
    <property type="entry name" value="BFD-associated_ferredoxin"/>
</dbReference>
<keyword evidence="1" id="KW-0813">Transport</keyword>
<evidence type="ECO:0000256" key="8">
    <source>
        <dbReference type="ARBA" id="ARBA00046332"/>
    </source>
</evidence>
<evidence type="ECO:0000256" key="3">
    <source>
        <dbReference type="ARBA" id="ARBA00022723"/>
    </source>
</evidence>
<proteinExistence type="inferred from homology"/>
<keyword evidence="2" id="KW-0001">2Fe-2S</keyword>
<keyword evidence="5" id="KW-0408">Iron</keyword>
<comment type="similarity">
    <text evidence="8">Belongs to the Bfd family.</text>
</comment>
<reference evidence="10 11" key="1">
    <citation type="submission" date="2023-11" db="EMBL/GenBank/DDBJ databases">
        <title>Paucibacter sp. nov., isolated from fresh soil in Korea.</title>
        <authorList>
            <person name="Le N.T.T."/>
        </authorList>
    </citation>
    <scope>NUCLEOTIDE SEQUENCE [LARGE SCALE GENOMIC DNA]</scope>
    <source>
        <strain evidence="10 11">R3-3</strain>
    </source>
</reference>
<evidence type="ECO:0000256" key="2">
    <source>
        <dbReference type="ARBA" id="ARBA00022714"/>
    </source>
</evidence>
<evidence type="ECO:0000256" key="5">
    <source>
        <dbReference type="ARBA" id="ARBA00023004"/>
    </source>
</evidence>
<keyword evidence="4" id="KW-0249">Electron transport</keyword>
<organism evidence="10 11">
    <name type="scientific">Roseateles agri</name>
    <dbReference type="NCBI Taxonomy" id="3098619"/>
    <lineage>
        <taxon>Bacteria</taxon>
        <taxon>Pseudomonadati</taxon>
        <taxon>Pseudomonadota</taxon>
        <taxon>Betaproteobacteria</taxon>
        <taxon>Burkholderiales</taxon>
        <taxon>Sphaerotilaceae</taxon>
        <taxon>Roseateles</taxon>
    </lineage>
</organism>
<evidence type="ECO:0000313" key="10">
    <source>
        <dbReference type="EMBL" id="MDY0744192.1"/>
    </source>
</evidence>
<dbReference type="EMBL" id="JAXCLA010000002">
    <property type="protein sequence ID" value="MDY0744192.1"/>
    <property type="molecule type" value="Genomic_DNA"/>
</dbReference>
<gene>
    <name evidence="10" type="ORF">SNE35_06730</name>
</gene>
<sequence length="86" mass="9316">MIVCLCHRVSDRDIRRSVESGVRNFDVLQDETRVASACGCCHECAVEVFESAVGTCPGTCRIDDAGQLQAQAQAAKSYPVIELVRA</sequence>
<evidence type="ECO:0000256" key="7">
    <source>
        <dbReference type="ARBA" id="ARBA00039386"/>
    </source>
</evidence>
<feature type="domain" description="BFD-like [2Fe-2S]-binding" evidence="9">
    <location>
        <begin position="2"/>
        <end position="50"/>
    </location>
</feature>
<dbReference type="Pfam" id="PF04324">
    <property type="entry name" value="Fer2_BFD"/>
    <property type="match status" value="1"/>
</dbReference>
<dbReference type="InterPro" id="IPR007419">
    <property type="entry name" value="BFD-like_2Fe2S-bd_dom"/>
</dbReference>
<dbReference type="Proteomes" id="UP001285263">
    <property type="component" value="Unassembled WGS sequence"/>
</dbReference>
<evidence type="ECO:0000259" key="9">
    <source>
        <dbReference type="Pfam" id="PF04324"/>
    </source>
</evidence>
<name>A0ABU5DGC2_9BURK</name>
<dbReference type="InterPro" id="IPR041854">
    <property type="entry name" value="BFD-like_2Fe2S-bd_dom_sf"/>
</dbReference>
<dbReference type="PANTHER" id="PTHR37424">
    <property type="entry name" value="BACTERIOFERRITIN-ASSOCIATED FERREDOXIN"/>
    <property type="match status" value="1"/>
</dbReference>